<dbReference type="Gene3D" id="3.40.50.2000">
    <property type="entry name" value="Glycogen Phosphorylase B"/>
    <property type="match status" value="1"/>
</dbReference>
<dbReference type="Gene3D" id="3.40.630.30">
    <property type="match status" value="1"/>
</dbReference>
<feature type="domain" description="N-acetyltransferase" evidence="3">
    <location>
        <begin position="342"/>
        <end position="496"/>
    </location>
</feature>
<dbReference type="GO" id="GO:0016747">
    <property type="term" value="F:acyltransferase activity, transferring groups other than amino-acyl groups"/>
    <property type="evidence" value="ECO:0007669"/>
    <property type="project" value="InterPro"/>
</dbReference>
<accession>A0A399SIM1</accession>
<dbReference type="Proteomes" id="UP000266005">
    <property type="component" value="Unassembled WGS sequence"/>
</dbReference>
<keyword evidence="4" id="KW-0378">Hydrolase</keyword>
<gene>
    <name evidence="4" type="primary">pseG</name>
    <name evidence="4" type="ORF">D1627_08200</name>
</gene>
<dbReference type="InterPro" id="IPR016181">
    <property type="entry name" value="Acyl_CoA_acyltransferase"/>
</dbReference>
<feature type="active site" description="Proton acceptor" evidence="1">
    <location>
        <position position="24"/>
    </location>
</feature>
<evidence type="ECO:0000256" key="2">
    <source>
        <dbReference type="PIRSR" id="PIRSR620023-2"/>
    </source>
</evidence>
<dbReference type="InterPro" id="IPR000182">
    <property type="entry name" value="GNAT_dom"/>
</dbReference>
<dbReference type="EMBL" id="QWGE01000002">
    <property type="protein sequence ID" value="RIJ41972.1"/>
    <property type="molecule type" value="Genomic_DNA"/>
</dbReference>
<comment type="caution">
    <text evidence="4">The sequence shown here is derived from an EMBL/GenBank/DDBJ whole genome shotgun (WGS) entry which is preliminary data.</text>
</comment>
<evidence type="ECO:0000256" key="1">
    <source>
        <dbReference type="PIRSR" id="PIRSR620023-1"/>
    </source>
</evidence>
<evidence type="ECO:0000259" key="3">
    <source>
        <dbReference type="PROSITE" id="PS51186"/>
    </source>
</evidence>
<dbReference type="Gene3D" id="3.40.50.11190">
    <property type="match status" value="1"/>
</dbReference>
<dbReference type="InterPro" id="IPR020023">
    <property type="entry name" value="PseG"/>
</dbReference>
<reference evidence="5" key="1">
    <citation type="submission" date="2018-08" db="EMBL/GenBank/DDBJ databases">
        <title>Mucilaginibacter sp. MYSH2.</title>
        <authorList>
            <person name="Seo T."/>
        </authorList>
    </citation>
    <scope>NUCLEOTIDE SEQUENCE [LARGE SCALE GENOMIC DNA]</scope>
    <source>
        <strain evidence="5">KIRAN</strain>
    </source>
</reference>
<evidence type="ECO:0000313" key="5">
    <source>
        <dbReference type="Proteomes" id="UP000266005"/>
    </source>
</evidence>
<dbReference type="GO" id="GO:0016787">
    <property type="term" value="F:hydrolase activity"/>
    <property type="evidence" value="ECO:0007669"/>
    <property type="project" value="UniProtKB-KW"/>
</dbReference>
<dbReference type="PANTHER" id="PTHR43415">
    <property type="entry name" value="SPERMIDINE N(1)-ACETYLTRANSFERASE"/>
    <property type="match status" value="1"/>
</dbReference>
<protein>
    <submittedName>
        <fullName evidence="4">UDP-2,4-diacetamido-2,4, 6-trideoxy-beta-L-altropyranose hydrolase</fullName>
        <ecNumber evidence="4">3.6.1.57</ecNumber>
    </submittedName>
</protein>
<dbReference type="NCBIfam" id="TIGR03590">
    <property type="entry name" value="PseG"/>
    <property type="match status" value="1"/>
</dbReference>
<dbReference type="PROSITE" id="PS51186">
    <property type="entry name" value="GNAT"/>
    <property type="match status" value="1"/>
</dbReference>
<dbReference type="RefSeq" id="WP_119431716.1">
    <property type="nucleotide sequence ID" value="NZ_QWGE01000002.1"/>
</dbReference>
<sequence>MELSKQKQRIIFRADGNGHIGLGHVVRSLALAEMLRHDFGCVFAIQAPSAELQQQIRETCEGLIILPACEPDEERFEYELDAYIAEDVIVVLDGYHFATRYQQHIKRKGCPLFYIDDLQAFEIPADVVLNQAGGVDGSKYKTAEYTKLLLGPKYALLRPPFLKTASKKRVFPGGAIRLFLNLGGADPKNHTLEIAQELAKVEFISKVEIVVGSAYKHLTELKAWVTTNPTYGLHQNLGARELGRLMEGCAMAITSASGVAYEYASVGGLLYAMQTADNQSGLYDFLTNNGLAFTYEELSQLKSNDIEQAFDEKVNIQRQHFEGGPGERLREVFKILGLMAGMKLREVTPEDMMLLFNWANDPEVRKRSFNPNPILLEGHSRWLQARLADERTKLYIAEVAGEPAAHIRFELKSSTATISYLIGPGFRGRGLGHVVLQKGTDRLVRQNPDLRLIEGLVQRDNIASVRAFEKAGFQYGQPDPSHPDAHRFVLQPKTMKQE</sequence>
<dbReference type="AlphaFoldDB" id="A0A399SIM1"/>
<proteinExistence type="predicted"/>
<dbReference type="SUPFAM" id="SSF55729">
    <property type="entry name" value="Acyl-CoA N-acyltransferases (Nat)"/>
    <property type="match status" value="1"/>
</dbReference>
<dbReference type="OrthoDB" id="6290225at2"/>
<feature type="binding site" evidence="2">
    <location>
        <position position="262"/>
    </location>
    <ligand>
        <name>substrate</name>
    </ligand>
</feature>
<evidence type="ECO:0000313" key="4">
    <source>
        <dbReference type="EMBL" id="RIJ41972.1"/>
    </source>
</evidence>
<keyword evidence="5" id="KW-1185">Reference proteome</keyword>
<dbReference type="EC" id="3.6.1.57" evidence="4"/>
<dbReference type="PANTHER" id="PTHR43415:SF3">
    <property type="entry name" value="GNAT-FAMILY ACETYLTRANSFERASE"/>
    <property type="match status" value="1"/>
</dbReference>
<name>A0A399SIM1_9BACT</name>
<dbReference type="Pfam" id="PF13302">
    <property type="entry name" value="Acetyltransf_3"/>
    <property type="match status" value="1"/>
</dbReference>
<feature type="binding site" evidence="2">
    <location>
        <position position="158"/>
    </location>
    <ligand>
        <name>substrate</name>
    </ligand>
</feature>
<organism evidence="4 5">
    <name type="scientific">Pontibacter oryzae</name>
    <dbReference type="NCBI Taxonomy" id="2304593"/>
    <lineage>
        <taxon>Bacteria</taxon>
        <taxon>Pseudomonadati</taxon>
        <taxon>Bacteroidota</taxon>
        <taxon>Cytophagia</taxon>
        <taxon>Cytophagales</taxon>
        <taxon>Hymenobacteraceae</taxon>
        <taxon>Pontibacter</taxon>
    </lineage>
</organism>